<evidence type="ECO:0000256" key="1">
    <source>
        <dbReference type="SAM" id="Phobius"/>
    </source>
</evidence>
<organism evidence="2 3">
    <name type="scientific">Sphingobacterium spiritivorum</name>
    <name type="common">Flavobacterium spiritivorum</name>
    <dbReference type="NCBI Taxonomy" id="258"/>
    <lineage>
        <taxon>Bacteria</taxon>
        <taxon>Pseudomonadati</taxon>
        <taxon>Bacteroidota</taxon>
        <taxon>Sphingobacteriia</taxon>
        <taxon>Sphingobacteriales</taxon>
        <taxon>Sphingobacteriaceae</taxon>
        <taxon>Sphingobacterium</taxon>
    </lineage>
</organism>
<reference evidence="2 3" key="1">
    <citation type="submission" date="2018-06" db="EMBL/GenBank/DDBJ databases">
        <authorList>
            <consortium name="Pathogen Informatics"/>
            <person name="Doyle S."/>
        </authorList>
    </citation>
    <scope>NUCLEOTIDE SEQUENCE [LARGE SCALE GENOMIC DNA]</scope>
    <source>
        <strain evidence="2 3">NCTC11388</strain>
    </source>
</reference>
<feature type="transmembrane region" description="Helical" evidence="1">
    <location>
        <begin position="116"/>
        <end position="134"/>
    </location>
</feature>
<feature type="transmembrane region" description="Helical" evidence="1">
    <location>
        <begin position="206"/>
        <end position="227"/>
    </location>
</feature>
<evidence type="ECO:0000313" key="3">
    <source>
        <dbReference type="Proteomes" id="UP000254893"/>
    </source>
</evidence>
<feature type="transmembrane region" description="Helical" evidence="1">
    <location>
        <begin position="66"/>
        <end position="85"/>
    </location>
</feature>
<feature type="transmembrane region" description="Helical" evidence="1">
    <location>
        <begin position="141"/>
        <end position="168"/>
    </location>
</feature>
<dbReference type="GeneID" id="95430513"/>
<evidence type="ECO:0000313" key="2">
    <source>
        <dbReference type="EMBL" id="SUJ30985.1"/>
    </source>
</evidence>
<dbReference type="EMBL" id="UGYW01000002">
    <property type="protein sequence ID" value="SUJ30985.1"/>
    <property type="molecule type" value="Genomic_DNA"/>
</dbReference>
<keyword evidence="1" id="KW-0812">Transmembrane</keyword>
<dbReference type="Pfam" id="PF12412">
    <property type="entry name" value="DUF3667"/>
    <property type="match status" value="1"/>
</dbReference>
<keyword evidence="1" id="KW-0472">Membrane</keyword>
<dbReference type="InterPro" id="IPR022134">
    <property type="entry name" value="DUF3667"/>
</dbReference>
<name>A0A380CWA0_SPHSI</name>
<proteinExistence type="predicted"/>
<protein>
    <submittedName>
        <fullName evidence="2">Protein of uncharacterized function (DUF3667)</fullName>
    </submittedName>
</protein>
<feature type="transmembrane region" description="Helical" evidence="1">
    <location>
        <begin position="174"/>
        <end position="194"/>
    </location>
</feature>
<dbReference type="RefSeq" id="WP_002996408.1">
    <property type="nucleotide sequence ID" value="NZ_CP068082.1"/>
</dbReference>
<keyword evidence="1" id="KW-1133">Transmembrane helix</keyword>
<sequence length="231" mass="27081">MKQEKAGNFEDQKLKRINSNYISHEIQHLIHFEKGFPFTIKNLLLRPGKSIREFLFENRDKYVKPVLFLVVSSVVFLLLMSFLHIHLSFFNIDTMEILKGKIRSKEIGAWTNKNMGYSQLIMGIFISLWIKVFYRKYKYNIFEILVLLSFVLGEALLIFAFFIIVANIVQSENVAVFGIIVYFVYIIWAIGQFFGEKKAINYIKSFFVYFLGNATYLATLVSIAYLLKFIL</sequence>
<dbReference type="Proteomes" id="UP000254893">
    <property type="component" value="Unassembled WGS sequence"/>
</dbReference>
<gene>
    <name evidence="2" type="ORF">NCTC11388_04920</name>
</gene>
<dbReference type="AlphaFoldDB" id="A0A380CWA0"/>
<accession>A0A380CWA0</accession>